<accession>A0A834KPM9</accession>
<feature type="compositionally biased region" description="Basic and acidic residues" evidence="1">
    <location>
        <begin position="31"/>
        <end position="44"/>
    </location>
</feature>
<feature type="region of interest" description="Disordered" evidence="1">
    <location>
        <begin position="82"/>
        <end position="102"/>
    </location>
</feature>
<gene>
    <name evidence="2" type="ORF">HZH68_003997</name>
</gene>
<organism evidence="2 3">
    <name type="scientific">Vespula germanica</name>
    <name type="common">German yellow jacket</name>
    <name type="synonym">Paravespula germanica</name>
    <dbReference type="NCBI Taxonomy" id="30212"/>
    <lineage>
        <taxon>Eukaryota</taxon>
        <taxon>Metazoa</taxon>
        <taxon>Ecdysozoa</taxon>
        <taxon>Arthropoda</taxon>
        <taxon>Hexapoda</taxon>
        <taxon>Insecta</taxon>
        <taxon>Pterygota</taxon>
        <taxon>Neoptera</taxon>
        <taxon>Endopterygota</taxon>
        <taxon>Hymenoptera</taxon>
        <taxon>Apocrita</taxon>
        <taxon>Aculeata</taxon>
        <taxon>Vespoidea</taxon>
        <taxon>Vespidae</taxon>
        <taxon>Vespinae</taxon>
        <taxon>Vespula</taxon>
    </lineage>
</organism>
<comment type="caution">
    <text evidence="2">The sequence shown here is derived from an EMBL/GenBank/DDBJ whole genome shotgun (WGS) entry which is preliminary data.</text>
</comment>
<protein>
    <submittedName>
        <fullName evidence="2">Uncharacterized protein</fullName>
    </submittedName>
</protein>
<evidence type="ECO:0000313" key="3">
    <source>
        <dbReference type="Proteomes" id="UP000617340"/>
    </source>
</evidence>
<evidence type="ECO:0000313" key="2">
    <source>
        <dbReference type="EMBL" id="KAF7409616.1"/>
    </source>
</evidence>
<dbReference type="AlphaFoldDB" id="A0A834KPM9"/>
<reference evidence="2" key="1">
    <citation type="journal article" date="2020" name="G3 (Bethesda)">
        <title>High-Quality Assemblies for Three Invasive Social Wasps from the &lt;i&gt;Vespula&lt;/i&gt; Genus.</title>
        <authorList>
            <person name="Harrop T.W.R."/>
            <person name="Guhlin J."/>
            <person name="McLaughlin G.M."/>
            <person name="Permina E."/>
            <person name="Stockwell P."/>
            <person name="Gilligan J."/>
            <person name="Le Lec M.F."/>
            <person name="Gruber M.A.M."/>
            <person name="Quinn O."/>
            <person name="Lovegrove M."/>
            <person name="Duncan E.J."/>
            <person name="Remnant E.J."/>
            <person name="Van Eeckhoven J."/>
            <person name="Graham B."/>
            <person name="Knapp R.A."/>
            <person name="Langford K.W."/>
            <person name="Kronenberg Z."/>
            <person name="Press M.O."/>
            <person name="Eacker S.M."/>
            <person name="Wilson-Rankin E.E."/>
            <person name="Purcell J."/>
            <person name="Lester P.J."/>
            <person name="Dearden P.K."/>
        </authorList>
    </citation>
    <scope>NUCLEOTIDE SEQUENCE</scope>
    <source>
        <strain evidence="2">Linc-1</strain>
    </source>
</reference>
<name>A0A834KPM9_VESGE</name>
<feature type="region of interest" description="Disordered" evidence="1">
    <location>
        <begin position="31"/>
        <end position="67"/>
    </location>
</feature>
<evidence type="ECO:0000256" key="1">
    <source>
        <dbReference type="SAM" id="MobiDB-lite"/>
    </source>
</evidence>
<dbReference type="EMBL" id="JACSDZ010000003">
    <property type="protein sequence ID" value="KAF7409616.1"/>
    <property type="molecule type" value="Genomic_DNA"/>
</dbReference>
<keyword evidence="3" id="KW-1185">Reference proteome</keyword>
<feature type="compositionally biased region" description="Polar residues" evidence="1">
    <location>
        <begin position="46"/>
        <end position="63"/>
    </location>
</feature>
<sequence>MSQDASKGIKRFRKHSDLLDAFNKARDHYAEEKLDRTRYKDHQQPRNRPTILNCNKNTQTISSKPPPKTCSYCNHTVDEYRKKQWHDKNSGNENTPPRKGTTLEANQQQCPMMAIAANVLSTSAQTT</sequence>
<proteinExistence type="predicted"/>
<dbReference type="Proteomes" id="UP000617340">
    <property type="component" value="Unassembled WGS sequence"/>
</dbReference>